<comment type="caution">
    <text evidence="1">The sequence shown here is derived from an EMBL/GenBank/DDBJ whole genome shotgun (WGS) entry which is preliminary data.</text>
</comment>
<evidence type="ECO:0000313" key="2">
    <source>
        <dbReference type="Proteomes" id="UP001066276"/>
    </source>
</evidence>
<accession>A0AAV7V8M0</accession>
<dbReference type="AlphaFoldDB" id="A0AAV7V8M0"/>
<name>A0AAV7V8M0_PLEWA</name>
<proteinExistence type="predicted"/>
<organism evidence="1 2">
    <name type="scientific">Pleurodeles waltl</name>
    <name type="common">Iberian ribbed newt</name>
    <dbReference type="NCBI Taxonomy" id="8319"/>
    <lineage>
        <taxon>Eukaryota</taxon>
        <taxon>Metazoa</taxon>
        <taxon>Chordata</taxon>
        <taxon>Craniata</taxon>
        <taxon>Vertebrata</taxon>
        <taxon>Euteleostomi</taxon>
        <taxon>Amphibia</taxon>
        <taxon>Batrachia</taxon>
        <taxon>Caudata</taxon>
        <taxon>Salamandroidea</taxon>
        <taxon>Salamandridae</taxon>
        <taxon>Pleurodelinae</taxon>
        <taxon>Pleurodeles</taxon>
    </lineage>
</organism>
<keyword evidence="2" id="KW-1185">Reference proteome</keyword>
<sequence>MSAIRVSLNCQACRKRRLSPERLKGTTIRLEQRRRRRLRQKTRHASQAAPDLEQIIWESHRALKEAAASIVDTPHCSSPELERSLLFDDKSLIVT</sequence>
<dbReference type="Proteomes" id="UP001066276">
    <property type="component" value="Chromosome 2_1"/>
</dbReference>
<gene>
    <name evidence="1" type="ORF">NDU88_001083</name>
</gene>
<evidence type="ECO:0000313" key="1">
    <source>
        <dbReference type="EMBL" id="KAJ1197221.1"/>
    </source>
</evidence>
<dbReference type="EMBL" id="JANPWB010000003">
    <property type="protein sequence ID" value="KAJ1197221.1"/>
    <property type="molecule type" value="Genomic_DNA"/>
</dbReference>
<protein>
    <submittedName>
        <fullName evidence="1">Uncharacterized protein</fullName>
    </submittedName>
</protein>
<reference evidence="1" key="1">
    <citation type="journal article" date="2022" name="bioRxiv">
        <title>Sequencing and chromosome-scale assembly of the giantPleurodeles waltlgenome.</title>
        <authorList>
            <person name="Brown T."/>
            <person name="Elewa A."/>
            <person name="Iarovenko S."/>
            <person name="Subramanian E."/>
            <person name="Araus A.J."/>
            <person name="Petzold A."/>
            <person name="Susuki M."/>
            <person name="Suzuki K.-i.T."/>
            <person name="Hayashi T."/>
            <person name="Toyoda A."/>
            <person name="Oliveira C."/>
            <person name="Osipova E."/>
            <person name="Leigh N.D."/>
            <person name="Simon A."/>
            <person name="Yun M.H."/>
        </authorList>
    </citation>
    <scope>NUCLEOTIDE SEQUENCE</scope>
    <source>
        <strain evidence="1">20211129_DDA</strain>
        <tissue evidence="1">Liver</tissue>
    </source>
</reference>